<evidence type="ECO:0000313" key="3">
    <source>
        <dbReference type="Proteomes" id="UP000220922"/>
    </source>
</evidence>
<reference evidence="2 3" key="1">
    <citation type="submission" date="2016-05" db="EMBL/GenBank/DDBJ databases">
        <authorList>
            <person name="Lavstsen T."/>
            <person name="Jespersen J.S."/>
        </authorList>
    </citation>
    <scope>NUCLEOTIDE SEQUENCE [LARGE SCALE GENOMIC DNA]</scope>
    <source>
        <strain evidence="2 3">B7-9</strain>
    </source>
</reference>
<dbReference type="Proteomes" id="UP000220922">
    <property type="component" value="Unassembled WGS sequence"/>
</dbReference>
<feature type="compositionally biased region" description="Basic and acidic residues" evidence="1">
    <location>
        <begin position="19"/>
        <end position="34"/>
    </location>
</feature>
<evidence type="ECO:0000313" key="2">
    <source>
        <dbReference type="EMBL" id="PDV97892.1"/>
    </source>
</evidence>
<sequence length="60" mass="6839">MSSNDVRFDMVEGVIGAEQTERGAREGEQEEARGLLELPPEQVARALQRMQRRQARLRAD</sequence>
<comment type="caution">
    <text evidence="2">The sequence shown here is derived from an EMBL/GenBank/DDBJ whole genome shotgun (WGS) entry which is preliminary data.</text>
</comment>
<proteinExistence type="predicted"/>
<protein>
    <submittedName>
        <fullName evidence="2">Uncharacterized protein</fullName>
    </submittedName>
</protein>
<keyword evidence="3" id="KW-1185">Reference proteome</keyword>
<dbReference type="RefSeq" id="WP_097654036.1">
    <property type="nucleotide sequence ID" value="NZ_LYXE01000120.1"/>
</dbReference>
<accession>A0A2H3KKW7</accession>
<feature type="compositionally biased region" description="Basic and acidic residues" evidence="1">
    <location>
        <begin position="1"/>
        <end position="10"/>
    </location>
</feature>
<organism evidence="2 3">
    <name type="scientific">Candidatus Chloroploca asiatica</name>
    <dbReference type="NCBI Taxonomy" id="1506545"/>
    <lineage>
        <taxon>Bacteria</taxon>
        <taxon>Bacillati</taxon>
        <taxon>Chloroflexota</taxon>
        <taxon>Chloroflexia</taxon>
        <taxon>Chloroflexales</taxon>
        <taxon>Chloroflexineae</taxon>
        <taxon>Oscillochloridaceae</taxon>
        <taxon>Candidatus Chloroploca</taxon>
    </lineage>
</organism>
<dbReference type="AlphaFoldDB" id="A0A2H3KKW7"/>
<name>A0A2H3KKW7_9CHLR</name>
<feature type="region of interest" description="Disordered" evidence="1">
    <location>
        <begin position="1"/>
        <end position="34"/>
    </location>
</feature>
<gene>
    <name evidence="2" type="ORF">A9Q02_17115</name>
</gene>
<dbReference type="EMBL" id="LYXE01000120">
    <property type="protein sequence ID" value="PDV97892.1"/>
    <property type="molecule type" value="Genomic_DNA"/>
</dbReference>
<evidence type="ECO:0000256" key="1">
    <source>
        <dbReference type="SAM" id="MobiDB-lite"/>
    </source>
</evidence>